<dbReference type="Proteomes" id="UP000503278">
    <property type="component" value="Chromosome"/>
</dbReference>
<evidence type="ECO:0000313" key="2">
    <source>
        <dbReference type="EMBL" id="QJD96191.1"/>
    </source>
</evidence>
<proteinExistence type="predicted"/>
<dbReference type="InterPro" id="IPR050900">
    <property type="entry name" value="Transposase_IS3/IS150/IS904"/>
</dbReference>
<dbReference type="EMBL" id="CP051682">
    <property type="protein sequence ID" value="QJD96191.1"/>
    <property type="molecule type" value="Genomic_DNA"/>
</dbReference>
<reference evidence="2 3" key="1">
    <citation type="submission" date="2020-04" db="EMBL/GenBank/DDBJ databases">
        <title>Genome sequencing of novel species.</title>
        <authorList>
            <person name="Heo J."/>
            <person name="Kim S.-J."/>
            <person name="Kim J.-S."/>
            <person name="Hong S.-B."/>
            <person name="Kwon S.-W."/>
        </authorList>
    </citation>
    <scope>NUCLEOTIDE SEQUENCE [LARGE SCALE GENOMIC DNA]</scope>
    <source>
        <strain evidence="2 3">F39-2</strain>
    </source>
</reference>
<dbReference type="GO" id="GO:0015074">
    <property type="term" value="P:DNA integration"/>
    <property type="evidence" value="ECO:0007669"/>
    <property type="project" value="InterPro"/>
</dbReference>
<dbReference type="PANTHER" id="PTHR46889:SF4">
    <property type="entry name" value="TRANSPOSASE INSO FOR INSERTION SEQUENCE ELEMENT IS911B-RELATED"/>
    <property type="match status" value="1"/>
</dbReference>
<keyword evidence="3" id="KW-1185">Reference proteome</keyword>
<gene>
    <name evidence="2" type="ORF">HH214_10095</name>
</gene>
<evidence type="ECO:0000259" key="1">
    <source>
        <dbReference type="Pfam" id="PF13683"/>
    </source>
</evidence>
<accession>A0A7L5DZH8</accession>
<organism evidence="2 3">
    <name type="scientific">Mucilaginibacter robiniae</name>
    <dbReference type="NCBI Taxonomy" id="2728022"/>
    <lineage>
        <taxon>Bacteria</taxon>
        <taxon>Pseudomonadati</taxon>
        <taxon>Bacteroidota</taxon>
        <taxon>Sphingobacteriia</taxon>
        <taxon>Sphingobacteriales</taxon>
        <taxon>Sphingobacteriaceae</taxon>
        <taxon>Mucilaginibacter</taxon>
    </lineage>
</organism>
<dbReference type="AlphaFoldDB" id="A0A7L5DZH8"/>
<dbReference type="SUPFAM" id="SSF53098">
    <property type="entry name" value="Ribonuclease H-like"/>
    <property type="match status" value="1"/>
</dbReference>
<dbReference type="Pfam" id="PF13683">
    <property type="entry name" value="rve_3"/>
    <property type="match status" value="1"/>
</dbReference>
<sequence length="70" mass="8147">MSRKGNCWDNAVAESFFKTMKTEMVYHRSFQTKAEARLAVSPDTSRLGTIGKEGIQRWDILHPARMKKRF</sequence>
<dbReference type="RefSeq" id="WP_169607345.1">
    <property type="nucleotide sequence ID" value="NZ_CP051682.1"/>
</dbReference>
<dbReference type="InterPro" id="IPR012337">
    <property type="entry name" value="RNaseH-like_sf"/>
</dbReference>
<feature type="domain" description="Integrase catalytic" evidence="1">
    <location>
        <begin position="1"/>
        <end position="40"/>
    </location>
</feature>
<dbReference type="PANTHER" id="PTHR46889">
    <property type="entry name" value="TRANSPOSASE INSF FOR INSERTION SEQUENCE IS3B-RELATED"/>
    <property type="match status" value="1"/>
</dbReference>
<dbReference type="InterPro" id="IPR001584">
    <property type="entry name" value="Integrase_cat-core"/>
</dbReference>
<dbReference type="KEGG" id="mrob:HH214_10095"/>
<protein>
    <submittedName>
        <fullName evidence="2">Transposase</fullName>
    </submittedName>
</protein>
<evidence type="ECO:0000313" key="3">
    <source>
        <dbReference type="Proteomes" id="UP000503278"/>
    </source>
</evidence>
<name>A0A7L5DZH8_9SPHI</name>